<comment type="caution">
    <text evidence="2">The sequence shown here is derived from an EMBL/GenBank/DDBJ whole genome shotgun (WGS) entry which is preliminary data.</text>
</comment>
<dbReference type="Proteomes" id="UP001302812">
    <property type="component" value="Unassembled WGS sequence"/>
</dbReference>
<protein>
    <submittedName>
        <fullName evidence="2">Uncharacterized protein</fullName>
    </submittedName>
</protein>
<name>A0AAN6TKV2_9PEZI</name>
<dbReference type="GeneID" id="89943132"/>
<keyword evidence="3" id="KW-1185">Reference proteome</keyword>
<proteinExistence type="predicted"/>
<sequence>MKLSMLFLAAIAAPVFATAGGRCSSGWGDDCICLDYKDCRDKWGGQPHSGSPGNKPCPNDPDHIRGCIVKPCHGQGKGTQCLWKNSCKKPNKKPGCPGGHDFICCDH</sequence>
<feature type="chain" id="PRO_5042927998" evidence="1">
    <location>
        <begin position="18"/>
        <end position="107"/>
    </location>
</feature>
<reference evidence="2" key="2">
    <citation type="submission" date="2023-05" db="EMBL/GenBank/DDBJ databases">
        <authorList>
            <consortium name="Lawrence Berkeley National Laboratory"/>
            <person name="Steindorff A."/>
            <person name="Hensen N."/>
            <person name="Bonometti L."/>
            <person name="Westerberg I."/>
            <person name="Brannstrom I.O."/>
            <person name="Guillou S."/>
            <person name="Cros-Aarteil S."/>
            <person name="Calhoun S."/>
            <person name="Haridas S."/>
            <person name="Kuo A."/>
            <person name="Mondo S."/>
            <person name="Pangilinan J."/>
            <person name="Riley R."/>
            <person name="Labutti K."/>
            <person name="Andreopoulos B."/>
            <person name="Lipzen A."/>
            <person name="Chen C."/>
            <person name="Yanf M."/>
            <person name="Daum C."/>
            <person name="Ng V."/>
            <person name="Clum A."/>
            <person name="Ohm R."/>
            <person name="Martin F."/>
            <person name="Silar P."/>
            <person name="Natvig D."/>
            <person name="Lalanne C."/>
            <person name="Gautier V."/>
            <person name="Ament-Velasquez S.L."/>
            <person name="Kruys A."/>
            <person name="Hutchinson M.I."/>
            <person name="Powell A.J."/>
            <person name="Barry K."/>
            <person name="Miller A.N."/>
            <person name="Grigoriev I.V."/>
            <person name="Debuchy R."/>
            <person name="Gladieux P."/>
            <person name="Thoren M.H."/>
            <person name="Johannesson H."/>
        </authorList>
    </citation>
    <scope>NUCLEOTIDE SEQUENCE</scope>
    <source>
        <strain evidence="2">CBS 508.74</strain>
    </source>
</reference>
<evidence type="ECO:0000313" key="3">
    <source>
        <dbReference type="Proteomes" id="UP001302812"/>
    </source>
</evidence>
<dbReference type="EMBL" id="MU853333">
    <property type="protein sequence ID" value="KAK4116156.1"/>
    <property type="molecule type" value="Genomic_DNA"/>
</dbReference>
<evidence type="ECO:0000313" key="2">
    <source>
        <dbReference type="EMBL" id="KAK4116156.1"/>
    </source>
</evidence>
<evidence type="ECO:0000256" key="1">
    <source>
        <dbReference type="SAM" id="SignalP"/>
    </source>
</evidence>
<reference evidence="2" key="1">
    <citation type="journal article" date="2023" name="Mol. Phylogenet. Evol.">
        <title>Genome-scale phylogeny and comparative genomics of the fungal order Sordariales.</title>
        <authorList>
            <person name="Hensen N."/>
            <person name="Bonometti L."/>
            <person name="Westerberg I."/>
            <person name="Brannstrom I.O."/>
            <person name="Guillou S."/>
            <person name="Cros-Aarteil S."/>
            <person name="Calhoun S."/>
            <person name="Haridas S."/>
            <person name="Kuo A."/>
            <person name="Mondo S."/>
            <person name="Pangilinan J."/>
            <person name="Riley R."/>
            <person name="LaButti K."/>
            <person name="Andreopoulos B."/>
            <person name="Lipzen A."/>
            <person name="Chen C."/>
            <person name="Yan M."/>
            <person name="Daum C."/>
            <person name="Ng V."/>
            <person name="Clum A."/>
            <person name="Steindorff A."/>
            <person name="Ohm R.A."/>
            <person name="Martin F."/>
            <person name="Silar P."/>
            <person name="Natvig D.O."/>
            <person name="Lalanne C."/>
            <person name="Gautier V."/>
            <person name="Ament-Velasquez S.L."/>
            <person name="Kruys A."/>
            <person name="Hutchinson M.I."/>
            <person name="Powell A.J."/>
            <person name="Barry K."/>
            <person name="Miller A.N."/>
            <person name="Grigoriev I.V."/>
            <person name="Debuchy R."/>
            <person name="Gladieux P."/>
            <person name="Hiltunen Thoren M."/>
            <person name="Johannesson H."/>
        </authorList>
    </citation>
    <scope>NUCLEOTIDE SEQUENCE</scope>
    <source>
        <strain evidence="2">CBS 508.74</strain>
    </source>
</reference>
<dbReference type="RefSeq" id="XP_064673726.1">
    <property type="nucleotide sequence ID" value="XM_064819006.1"/>
</dbReference>
<feature type="signal peptide" evidence="1">
    <location>
        <begin position="1"/>
        <end position="17"/>
    </location>
</feature>
<accession>A0AAN6TKV2</accession>
<dbReference type="AlphaFoldDB" id="A0AAN6TKV2"/>
<gene>
    <name evidence="2" type="ORF">N656DRAFT_841656</name>
</gene>
<keyword evidence="1" id="KW-0732">Signal</keyword>
<organism evidence="2 3">
    <name type="scientific">Canariomyces notabilis</name>
    <dbReference type="NCBI Taxonomy" id="2074819"/>
    <lineage>
        <taxon>Eukaryota</taxon>
        <taxon>Fungi</taxon>
        <taxon>Dikarya</taxon>
        <taxon>Ascomycota</taxon>
        <taxon>Pezizomycotina</taxon>
        <taxon>Sordariomycetes</taxon>
        <taxon>Sordariomycetidae</taxon>
        <taxon>Sordariales</taxon>
        <taxon>Chaetomiaceae</taxon>
        <taxon>Canariomyces</taxon>
    </lineage>
</organism>